<sequence>MTTRSLPLVLCAACCYVAAASGQECWGMGETCGDDARCSGMDTRCGDRSECSGSSSTCGANSICSGIGSQCGPGSQCTGLGSLCAGGGQQAQSESEGPMHFKPMQPMHFKKMHFEPMKTEKPQKVFVHGCDQGDVCSGRPDAAQSNGVTVCCQEGCAECSASTSQSGNELTATCVCSALADGGHQQQMQESSEEKPMDFKPMKPMQPMHFKPMKPMHFEPMKTEKPQKVFVHGCDQGDVCSGRPDAAQSNGVTVCCQEGCAECSASTSQSGNELTATCVCSALEATTTEQPKPQVKAMGCEMGSVCRGRPGAAQTAGMELCCPESCANCMVYGELQGGDLTEMCMCALTSELTEEPREPKARADEGCAWGLSDAVTLAALTLGAGCVWALVAAGRKLRPCAAREPLLSA</sequence>
<keyword evidence="1" id="KW-0732">Signal</keyword>
<protein>
    <submittedName>
        <fullName evidence="2">Uncharacterized protein</fullName>
    </submittedName>
</protein>
<evidence type="ECO:0000313" key="2">
    <source>
        <dbReference type="EMBL" id="CAK0849591.1"/>
    </source>
</evidence>
<feature type="signal peptide" evidence="1">
    <location>
        <begin position="1"/>
        <end position="22"/>
    </location>
</feature>
<evidence type="ECO:0000313" key="3">
    <source>
        <dbReference type="Proteomes" id="UP001189429"/>
    </source>
</evidence>
<dbReference type="EMBL" id="CAUYUJ010015074">
    <property type="protein sequence ID" value="CAK0849591.1"/>
    <property type="molecule type" value="Genomic_DNA"/>
</dbReference>
<evidence type="ECO:0000256" key="1">
    <source>
        <dbReference type="SAM" id="SignalP"/>
    </source>
</evidence>
<reference evidence="2" key="1">
    <citation type="submission" date="2023-10" db="EMBL/GenBank/DDBJ databases">
        <authorList>
            <person name="Chen Y."/>
            <person name="Shah S."/>
            <person name="Dougan E. K."/>
            <person name="Thang M."/>
            <person name="Chan C."/>
        </authorList>
    </citation>
    <scope>NUCLEOTIDE SEQUENCE [LARGE SCALE GENOMIC DNA]</scope>
</reference>
<accession>A0ABN9TTR5</accession>
<feature type="chain" id="PRO_5046183407" evidence="1">
    <location>
        <begin position="23"/>
        <end position="409"/>
    </location>
</feature>
<name>A0ABN9TTR5_9DINO</name>
<dbReference type="Proteomes" id="UP001189429">
    <property type="component" value="Unassembled WGS sequence"/>
</dbReference>
<proteinExistence type="predicted"/>
<keyword evidence="3" id="KW-1185">Reference proteome</keyword>
<organism evidence="2 3">
    <name type="scientific">Prorocentrum cordatum</name>
    <dbReference type="NCBI Taxonomy" id="2364126"/>
    <lineage>
        <taxon>Eukaryota</taxon>
        <taxon>Sar</taxon>
        <taxon>Alveolata</taxon>
        <taxon>Dinophyceae</taxon>
        <taxon>Prorocentrales</taxon>
        <taxon>Prorocentraceae</taxon>
        <taxon>Prorocentrum</taxon>
    </lineage>
</organism>
<comment type="caution">
    <text evidence="2">The sequence shown here is derived from an EMBL/GenBank/DDBJ whole genome shotgun (WGS) entry which is preliminary data.</text>
</comment>
<gene>
    <name evidence="2" type="ORF">PCOR1329_LOCUS42250</name>
</gene>